<evidence type="ECO:0000313" key="2">
    <source>
        <dbReference type="Proteomes" id="UP000234681"/>
    </source>
</evidence>
<protein>
    <submittedName>
        <fullName evidence="1">RCG34846</fullName>
    </submittedName>
</protein>
<reference evidence="1 2" key="1">
    <citation type="submission" date="2005-07" db="EMBL/GenBank/DDBJ databases">
        <authorList>
            <person name="Mural R.J."/>
            <person name="Li P.W."/>
            <person name="Adams M.D."/>
            <person name="Amanatides P.G."/>
            <person name="Baden-Tillson H."/>
            <person name="Barnstead M."/>
            <person name="Chin S.H."/>
            <person name="Dew I."/>
            <person name="Evans C.A."/>
            <person name="Ferriera S."/>
            <person name="Flanigan M."/>
            <person name="Fosler C."/>
            <person name="Glodek A."/>
            <person name="Gu Z."/>
            <person name="Holt R.A."/>
            <person name="Jennings D."/>
            <person name="Kraft C.L."/>
            <person name="Lu F."/>
            <person name="Nguyen T."/>
            <person name="Nusskern D.R."/>
            <person name="Pfannkoch C.M."/>
            <person name="Sitter C."/>
            <person name="Sutton G.G."/>
            <person name="Venter J.C."/>
            <person name="Wang Z."/>
            <person name="Woodage T."/>
            <person name="Zheng X.H."/>
            <person name="Zhong F."/>
        </authorList>
    </citation>
    <scope>NUCLEOTIDE SEQUENCE [LARGE SCALE GENOMIC DNA]</scope>
    <source>
        <strain>BN</strain>
        <strain evidence="2">Sprague-Dawley</strain>
    </source>
</reference>
<proteinExistence type="predicted"/>
<gene>
    <name evidence="1" type="ORF">rCG_34846</name>
</gene>
<name>A6HL05_RAT</name>
<sequence>MWWAVPFNSGCQRGRGGARRKFALTPPLPSFLPFLSYFWPLRHEPLPLLMT</sequence>
<evidence type="ECO:0000313" key="1">
    <source>
        <dbReference type="EMBL" id="EDM06710.1"/>
    </source>
</evidence>
<accession>A6HL05</accession>
<dbReference type="AlphaFoldDB" id="A6HL05"/>
<dbReference type="Proteomes" id="UP000234681">
    <property type="component" value="Chromosome 10"/>
</dbReference>
<dbReference type="EMBL" id="CH473948">
    <property type="protein sequence ID" value="EDM06710.1"/>
    <property type="molecule type" value="Genomic_DNA"/>
</dbReference>
<organism evidence="1 2">
    <name type="scientific">Rattus norvegicus</name>
    <name type="common">Rat</name>
    <dbReference type="NCBI Taxonomy" id="10116"/>
    <lineage>
        <taxon>Eukaryota</taxon>
        <taxon>Metazoa</taxon>
        <taxon>Chordata</taxon>
        <taxon>Craniata</taxon>
        <taxon>Vertebrata</taxon>
        <taxon>Euteleostomi</taxon>
        <taxon>Mammalia</taxon>
        <taxon>Eutheria</taxon>
        <taxon>Euarchontoglires</taxon>
        <taxon>Glires</taxon>
        <taxon>Rodentia</taxon>
        <taxon>Myomorpha</taxon>
        <taxon>Muroidea</taxon>
        <taxon>Muridae</taxon>
        <taxon>Murinae</taxon>
        <taxon>Rattus</taxon>
    </lineage>
</organism>